<feature type="signal peptide" evidence="1">
    <location>
        <begin position="1"/>
        <end position="25"/>
    </location>
</feature>
<keyword evidence="1" id="KW-0732">Signal</keyword>
<dbReference type="RefSeq" id="WP_394007381.1">
    <property type="nucleotide sequence ID" value="NZ_JBAFUR010000006.1"/>
</dbReference>
<evidence type="ECO:0000313" key="2">
    <source>
        <dbReference type="EMBL" id="MFG1254396.1"/>
    </source>
</evidence>
<evidence type="ECO:0000256" key="1">
    <source>
        <dbReference type="SAM" id="SignalP"/>
    </source>
</evidence>
<protein>
    <submittedName>
        <fullName evidence="2">Substrate-binding domain-containing protein</fullName>
    </submittedName>
</protein>
<dbReference type="Pfam" id="PF13531">
    <property type="entry name" value="SBP_bac_11"/>
    <property type="match status" value="1"/>
</dbReference>
<dbReference type="PANTHER" id="PTHR30632:SF11">
    <property type="entry name" value="BLR4797 PROTEIN"/>
    <property type="match status" value="1"/>
</dbReference>
<dbReference type="EMBL" id="JBAFUR010000006">
    <property type="protein sequence ID" value="MFG1254396.1"/>
    <property type="molecule type" value="Genomic_DNA"/>
</dbReference>
<accession>A0ABW6ZKN2</accession>
<comment type="caution">
    <text evidence="2">The sequence shown here is derived from an EMBL/GenBank/DDBJ whole genome shotgun (WGS) entry which is preliminary data.</text>
</comment>
<proteinExistence type="predicted"/>
<dbReference type="PANTHER" id="PTHR30632">
    <property type="entry name" value="MOLYBDATE-BINDING PERIPLASMIC PROTEIN"/>
    <property type="match status" value="1"/>
</dbReference>
<organism evidence="2 3">
    <name type="scientific">Xanthobacter aminoxidans</name>
    <dbReference type="NCBI Taxonomy" id="186280"/>
    <lineage>
        <taxon>Bacteria</taxon>
        <taxon>Pseudomonadati</taxon>
        <taxon>Pseudomonadota</taxon>
        <taxon>Alphaproteobacteria</taxon>
        <taxon>Hyphomicrobiales</taxon>
        <taxon>Xanthobacteraceae</taxon>
        <taxon>Xanthobacter</taxon>
    </lineage>
</organism>
<dbReference type="Proteomes" id="UP001604043">
    <property type="component" value="Unassembled WGS sequence"/>
</dbReference>
<sequence>MTISRRWVSALLIGAALALPASARADEVRVMISGGFSAAYKQLVPQFERATGHKVSTAYGPSMGTTENAIPVRLNRGEPVDVLIMVGEALTGLTEQGKADKASRVDLARSPIGVAVRAGAPKPEISTVDALRTALLNAKSVAYSDSASGVYVENELFKRLGIEEQMKGKARMIPAEPVAAVVARGEAELGFQQISELLPVAGVDVVGPIPESVQKITIFSAGISSKAGSPKAGAELIAFLASPQAAPVISKTGLDPIAHPAAK</sequence>
<dbReference type="Gene3D" id="3.40.190.10">
    <property type="entry name" value="Periplasmic binding protein-like II"/>
    <property type="match status" value="2"/>
</dbReference>
<evidence type="ECO:0000313" key="3">
    <source>
        <dbReference type="Proteomes" id="UP001604043"/>
    </source>
</evidence>
<reference evidence="2 3" key="1">
    <citation type="submission" date="2024-02" db="EMBL/GenBank/DDBJ databases">
        <title>Expansion and revision of Xanthobacter and proposal of Roseixanthobacter gen. nov.</title>
        <authorList>
            <person name="Soltysiak M.P.M."/>
            <person name="Jalihal A."/>
            <person name="Ory A."/>
            <person name="Chrisophersen C."/>
            <person name="Lee A.D."/>
            <person name="Boulton J."/>
            <person name="Springer M."/>
        </authorList>
    </citation>
    <scope>NUCLEOTIDE SEQUENCE [LARGE SCALE GENOMIC DNA]</scope>
    <source>
        <strain evidence="2 3">CB5</strain>
    </source>
</reference>
<feature type="chain" id="PRO_5045773519" evidence="1">
    <location>
        <begin position="26"/>
        <end position="263"/>
    </location>
</feature>
<dbReference type="InterPro" id="IPR050682">
    <property type="entry name" value="ModA/WtpA"/>
</dbReference>
<dbReference type="SUPFAM" id="SSF53850">
    <property type="entry name" value="Periplasmic binding protein-like II"/>
    <property type="match status" value="1"/>
</dbReference>
<keyword evidence="3" id="KW-1185">Reference proteome</keyword>
<gene>
    <name evidence="2" type="ORF">V5F30_19440</name>
</gene>
<name>A0ABW6ZKN2_9HYPH</name>